<evidence type="ECO:0000313" key="3">
    <source>
        <dbReference type="Proteomes" id="UP000466535"/>
    </source>
</evidence>
<dbReference type="Gene3D" id="1.10.10.10">
    <property type="entry name" value="Winged helix-like DNA-binding domain superfamily/Winged helix DNA-binding domain"/>
    <property type="match status" value="1"/>
</dbReference>
<dbReference type="GO" id="GO:0046914">
    <property type="term" value="F:transition metal ion binding"/>
    <property type="evidence" value="ECO:0007669"/>
    <property type="project" value="InterPro"/>
</dbReference>
<dbReference type="PROSITE" id="PS50944">
    <property type="entry name" value="HTH_DTXR"/>
    <property type="match status" value="1"/>
</dbReference>
<dbReference type="OrthoDB" id="266552at2157"/>
<dbReference type="InterPro" id="IPR022689">
    <property type="entry name" value="Iron_dep_repressor"/>
</dbReference>
<dbReference type="RefSeq" id="WP_159764453.1">
    <property type="nucleotide sequence ID" value="NZ_WUUT01000004.1"/>
</dbReference>
<dbReference type="PANTHER" id="PTHR33238">
    <property type="entry name" value="IRON (METAL) DEPENDENT REPRESSOR, DTXR FAMILY"/>
    <property type="match status" value="1"/>
</dbReference>
<dbReference type="InterPro" id="IPR050536">
    <property type="entry name" value="DtxR_MntR_Metal-Reg"/>
</dbReference>
<dbReference type="SMART" id="SM00529">
    <property type="entry name" value="HTH_DTXR"/>
    <property type="match status" value="1"/>
</dbReference>
<dbReference type="SUPFAM" id="SSF46785">
    <property type="entry name" value="Winged helix' DNA-binding domain"/>
    <property type="match status" value="1"/>
</dbReference>
<evidence type="ECO:0000259" key="1">
    <source>
        <dbReference type="PROSITE" id="PS50944"/>
    </source>
</evidence>
<accession>A0A6B0T2R5</accession>
<dbReference type="InterPro" id="IPR036390">
    <property type="entry name" value="WH_DNA-bd_sf"/>
</dbReference>
<dbReference type="EMBL" id="WUUT01000004">
    <property type="protein sequence ID" value="MXR52334.1"/>
    <property type="molecule type" value="Genomic_DNA"/>
</dbReference>
<organism evidence="2 3">
    <name type="scientific">Halovenus carboxidivorans</name>
    <dbReference type="NCBI Taxonomy" id="2692199"/>
    <lineage>
        <taxon>Archaea</taxon>
        <taxon>Methanobacteriati</taxon>
        <taxon>Methanobacteriota</taxon>
        <taxon>Stenosarchaea group</taxon>
        <taxon>Halobacteria</taxon>
        <taxon>Halobacteriales</taxon>
        <taxon>Haloarculaceae</taxon>
        <taxon>Halovenus</taxon>
    </lineage>
</organism>
<dbReference type="GO" id="GO:0003677">
    <property type="term" value="F:DNA binding"/>
    <property type="evidence" value="ECO:0007669"/>
    <property type="project" value="InterPro"/>
</dbReference>
<dbReference type="InterPro" id="IPR036388">
    <property type="entry name" value="WH-like_DNA-bd_sf"/>
</dbReference>
<feature type="domain" description="HTH dtxR-type" evidence="1">
    <location>
        <begin position="26"/>
        <end position="80"/>
    </location>
</feature>
<proteinExistence type="predicted"/>
<dbReference type="GO" id="GO:0003700">
    <property type="term" value="F:DNA-binding transcription factor activity"/>
    <property type="evidence" value="ECO:0007669"/>
    <property type="project" value="InterPro"/>
</dbReference>
<dbReference type="PANTHER" id="PTHR33238:SF7">
    <property type="entry name" value="IRON-DEPENDENT TRANSCRIPTIONAL REGULATOR"/>
    <property type="match status" value="1"/>
</dbReference>
<dbReference type="InterPro" id="IPR022687">
    <property type="entry name" value="HTH_DTXR"/>
</dbReference>
<protein>
    <submittedName>
        <fullName evidence="2">MarR family transcriptional regulator</fullName>
    </submittedName>
</protein>
<dbReference type="AlphaFoldDB" id="A0A6B0T2R5"/>
<reference evidence="2 3" key="1">
    <citation type="submission" date="2019-12" db="EMBL/GenBank/DDBJ databases">
        <title>Isolation and characterization of three novel carbon monoxide-oxidizing members of Halobacteria from salione crusts and soils.</title>
        <authorList>
            <person name="Myers M.R."/>
            <person name="King G.M."/>
        </authorList>
    </citation>
    <scope>NUCLEOTIDE SEQUENCE [LARGE SCALE GENOMIC DNA]</scope>
    <source>
        <strain evidence="2 3">WSH3</strain>
    </source>
</reference>
<name>A0A6B0T2R5_9EURY</name>
<comment type="caution">
    <text evidence="2">The sequence shown here is derived from an EMBL/GenBank/DDBJ whole genome shotgun (WGS) entry which is preliminary data.</text>
</comment>
<keyword evidence="3" id="KW-1185">Reference proteome</keyword>
<gene>
    <name evidence="2" type="ORF">GRX03_12060</name>
</gene>
<sequence length="152" mass="16143">MSTESPTPAADSPPRPPAVGQAMARYLFAISRNGDGADRVTTGDIQSAVGVTPASVTEMLGKLDEAGLADYEKYDGVVLTDAGEEVAARTTRRFCAVTTFFESVLDADLDREVAFEIGYLLPEDSVTRLRAINSAACPEYCPERGHPDGSPV</sequence>
<dbReference type="Proteomes" id="UP000466535">
    <property type="component" value="Unassembled WGS sequence"/>
</dbReference>
<evidence type="ECO:0000313" key="2">
    <source>
        <dbReference type="EMBL" id="MXR52334.1"/>
    </source>
</evidence>
<dbReference type="Pfam" id="PF01325">
    <property type="entry name" value="Fe_dep_repress"/>
    <property type="match status" value="1"/>
</dbReference>